<dbReference type="Proteomes" id="UP000553980">
    <property type="component" value="Unassembled WGS sequence"/>
</dbReference>
<keyword evidence="4" id="KW-1185">Reference proteome</keyword>
<reference evidence="2" key="2">
    <citation type="submission" date="2019-06" db="EMBL/GenBank/DDBJ databases">
        <authorList>
            <person name="Hu M."/>
        </authorList>
    </citation>
    <scope>NUCLEOTIDE SEQUENCE</scope>
    <source>
        <strain evidence="2">08RB2639</strain>
    </source>
</reference>
<reference evidence="1 4" key="3">
    <citation type="submission" date="2020-08" db="EMBL/GenBank/DDBJ databases">
        <title>Genomic Encyclopedia of Type Strains, Phase IV (KMG-IV): sequencing the most valuable type-strain genomes for metagenomic binning, comparative biology and taxonomic classification.</title>
        <authorList>
            <person name="Goeker M."/>
        </authorList>
    </citation>
    <scope>NUCLEOTIDE SEQUENCE [LARGE SCALE GENOMIC DNA]</scope>
    <source>
        <strain evidence="1 4">DSM 23868</strain>
    </source>
</reference>
<gene>
    <name evidence="2" type="ORF">FIB18_03505</name>
    <name evidence="1" type="ORF">GGQ79_000965</name>
</gene>
<sequence length="101" mass="10909">MGDFFKEQMGFILATAGGLIVSVMSSERHSFVVAITRVAAGLFCATVLADPFIDFMQLEPGTYRNGVAGLFAMMGYALTRFTANIDGNTMLDFIRALRGGK</sequence>
<accession>A0A5C5CT22</accession>
<name>A0A5C5CT22_9HYPH</name>
<evidence type="ECO:0000313" key="1">
    <source>
        <dbReference type="EMBL" id="MBB4092480.1"/>
    </source>
</evidence>
<dbReference type="Proteomes" id="UP000313390">
    <property type="component" value="Unassembled WGS sequence"/>
</dbReference>
<evidence type="ECO:0000313" key="2">
    <source>
        <dbReference type="EMBL" id="TNV14317.1"/>
    </source>
</evidence>
<evidence type="ECO:0000313" key="3">
    <source>
        <dbReference type="Proteomes" id="UP000313390"/>
    </source>
</evidence>
<evidence type="ECO:0000313" key="4">
    <source>
        <dbReference type="Proteomes" id="UP000553980"/>
    </source>
</evidence>
<evidence type="ECO:0008006" key="5">
    <source>
        <dbReference type="Google" id="ProtNLM"/>
    </source>
</evidence>
<dbReference type="AlphaFoldDB" id="A0A5C5CT22"/>
<dbReference type="EMBL" id="VEWK01000002">
    <property type="protein sequence ID" value="TNV14317.1"/>
    <property type="molecule type" value="Genomic_DNA"/>
</dbReference>
<reference evidence="2 3" key="1">
    <citation type="journal article" date="2011" name="Int. J. Syst. Evol. Microbiol.">
        <title>Ochrobactrum pecoris sp. nov., isolated from farm animals.</title>
        <authorList>
            <person name="Kampfer P."/>
            <person name="Huber B."/>
            <person name="Busse H.J."/>
            <person name="Scholz H.C."/>
            <person name="Tomaso H."/>
            <person name="Hotzel H."/>
            <person name="Melzer F."/>
        </authorList>
    </citation>
    <scope>NUCLEOTIDE SEQUENCE [LARGE SCALE GENOMIC DNA]</scope>
    <source>
        <strain evidence="2 3">08RB2639</strain>
    </source>
</reference>
<organism evidence="2 3">
    <name type="scientific">Brucella pecoris</name>
    <dbReference type="NCBI Taxonomy" id="867683"/>
    <lineage>
        <taxon>Bacteria</taxon>
        <taxon>Pseudomonadati</taxon>
        <taxon>Pseudomonadota</taxon>
        <taxon>Alphaproteobacteria</taxon>
        <taxon>Hyphomicrobiales</taxon>
        <taxon>Brucellaceae</taxon>
        <taxon>Brucella/Ochrobactrum group</taxon>
        <taxon>Brucella</taxon>
    </lineage>
</organism>
<comment type="caution">
    <text evidence="2">The sequence shown here is derived from an EMBL/GenBank/DDBJ whole genome shotgun (WGS) entry which is preliminary data.</text>
</comment>
<dbReference type="OrthoDB" id="9807095at2"/>
<proteinExistence type="predicted"/>
<dbReference type="EMBL" id="JACIEX010000002">
    <property type="protein sequence ID" value="MBB4092480.1"/>
    <property type="molecule type" value="Genomic_DNA"/>
</dbReference>
<protein>
    <recommendedName>
        <fullName evidence="5">Holin</fullName>
    </recommendedName>
</protein>
<dbReference type="RefSeq" id="WP_140019465.1">
    <property type="nucleotide sequence ID" value="NZ_JACIEX010000002.1"/>
</dbReference>